<keyword evidence="3" id="KW-1185">Reference proteome</keyword>
<accession>A0A371IFM2</accession>
<comment type="caution">
    <text evidence="2">The sequence shown here is derived from an EMBL/GenBank/DDBJ whole genome shotgun (WGS) entry which is preliminary data.</text>
</comment>
<feature type="domain" description="Reverse transcriptase Ty1/copia-type" evidence="1">
    <location>
        <begin position="39"/>
        <end position="122"/>
    </location>
</feature>
<evidence type="ECO:0000313" key="2">
    <source>
        <dbReference type="EMBL" id="RDY13785.1"/>
    </source>
</evidence>
<protein>
    <submittedName>
        <fullName evidence="2">Copia protein</fullName>
    </submittedName>
</protein>
<gene>
    <name evidence="2" type="primary">GIP</name>
    <name evidence="2" type="ORF">CR513_01269</name>
</gene>
<name>A0A371IFM2_MUCPR</name>
<feature type="non-terminal residue" evidence="2">
    <location>
        <position position="1"/>
    </location>
</feature>
<dbReference type="OrthoDB" id="6751514at2759"/>
<dbReference type="EMBL" id="QJKJ01000202">
    <property type="protein sequence ID" value="RDY13785.1"/>
    <property type="molecule type" value="Genomic_DNA"/>
</dbReference>
<reference evidence="2" key="1">
    <citation type="submission" date="2018-05" db="EMBL/GenBank/DDBJ databases">
        <title>Draft genome of Mucuna pruriens seed.</title>
        <authorList>
            <person name="Nnadi N.E."/>
            <person name="Vos R."/>
            <person name="Hasami M.H."/>
            <person name="Devisetty U.K."/>
            <person name="Aguiy J.C."/>
        </authorList>
    </citation>
    <scope>NUCLEOTIDE SEQUENCE [LARGE SCALE GENOMIC DNA]</scope>
    <source>
        <strain evidence="2">JCA_2017</strain>
    </source>
</reference>
<dbReference type="InterPro" id="IPR013103">
    <property type="entry name" value="RVT_2"/>
</dbReference>
<evidence type="ECO:0000313" key="3">
    <source>
        <dbReference type="Proteomes" id="UP000257109"/>
    </source>
</evidence>
<dbReference type="CDD" id="cd09272">
    <property type="entry name" value="RNase_HI_RT_Ty1"/>
    <property type="match status" value="1"/>
</dbReference>
<proteinExistence type="predicted"/>
<sequence length="130" mass="15404">MKLYCDNQATLHIAFNPVFHERTKHIEIDCHFVREKLLAKEISTEFIYTVKCKSDGTLNRYKMRLVAKGYTHTYGIDYEKTFAPMAKMNTVRIILSLATHFDWDLQQFDVKNAFLHRNLKEETQDLNLMV</sequence>
<dbReference type="PANTHER" id="PTHR11439:SF463">
    <property type="entry name" value="REVERSE TRANSCRIPTASE TY1_COPIA-TYPE DOMAIN-CONTAINING PROTEIN"/>
    <property type="match status" value="1"/>
</dbReference>
<dbReference type="Pfam" id="PF07727">
    <property type="entry name" value="RVT_2"/>
    <property type="match status" value="1"/>
</dbReference>
<evidence type="ECO:0000259" key="1">
    <source>
        <dbReference type="Pfam" id="PF07727"/>
    </source>
</evidence>
<dbReference type="PANTHER" id="PTHR11439">
    <property type="entry name" value="GAG-POL-RELATED RETROTRANSPOSON"/>
    <property type="match status" value="1"/>
</dbReference>
<organism evidence="2 3">
    <name type="scientific">Mucuna pruriens</name>
    <name type="common">Velvet bean</name>
    <name type="synonym">Dolichos pruriens</name>
    <dbReference type="NCBI Taxonomy" id="157652"/>
    <lineage>
        <taxon>Eukaryota</taxon>
        <taxon>Viridiplantae</taxon>
        <taxon>Streptophyta</taxon>
        <taxon>Embryophyta</taxon>
        <taxon>Tracheophyta</taxon>
        <taxon>Spermatophyta</taxon>
        <taxon>Magnoliopsida</taxon>
        <taxon>eudicotyledons</taxon>
        <taxon>Gunneridae</taxon>
        <taxon>Pentapetalae</taxon>
        <taxon>rosids</taxon>
        <taxon>fabids</taxon>
        <taxon>Fabales</taxon>
        <taxon>Fabaceae</taxon>
        <taxon>Papilionoideae</taxon>
        <taxon>50 kb inversion clade</taxon>
        <taxon>NPAAA clade</taxon>
        <taxon>indigoferoid/millettioid clade</taxon>
        <taxon>Phaseoleae</taxon>
        <taxon>Mucuna</taxon>
    </lineage>
</organism>
<dbReference type="AlphaFoldDB" id="A0A371IFM2"/>
<dbReference type="STRING" id="157652.A0A371IFM2"/>
<dbReference type="Proteomes" id="UP000257109">
    <property type="component" value="Unassembled WGS sequence"/>
</dbReference>